<comment type="caution">
    <text evidence="1">The sequence shown here is derived from an EMBL/GenBank/DDBJ whole genome shotgun (WGS) entry which is preliminary data.</text>
</comment>
<accession>A0ACC7S8Z2</accession>
<dbReference type="Proteomes" id="UP001517388">
    <property type="component" value="Unassembled WGS sequence"/>
</dbReference>
<proteinExistence type="predicted"/>
<keyword evidence="2" id="KW-1185">Reference proteome</keyword>
<dbReference type="EMBL" id="VILF01000004">
    <property type="protein sequence ID" value="MTJ44880.1"/>
    <property type="molecule type" value="Genomic_DNA"/>
</dbReference>
<name>A0ACC7S8Z2_DOLFA</name>
<organism evidence="1 2">
    <name type="scientific">Dolichospermum flos-aquae UHCC 0037</name>
    <dbReference type="NCBI Taxonomy" id="2590026"/>
    <lineage>
        <taxon>Bacteria</taxon>
        <taxon>Bacillati</taxon>
        <taxon>Cyanobacteriota</taxon>
        <taxon>Cyanophyceae</taxon>
        <taxon>Nostocales</taxon>
        <taxon>Aphanizomenonaceae</taxon>
        <taxon>Dolichospermum</taxon>
    </lineage>
</organism>
<gene>
    <name evidence="1" type="ORF">FJR39_17585</name>
</gene>
<evidence type="ECO:0000313" key="1">
    <source>
        <dbReference type="EMBL" id="MTJ44880.1"/>
    </source>
</evidence>
<sequence>MYKNIVIEKQISSLNPDTTQISINPNVQDKIVEHILLQSGGVGLGFILAFIGSVFISKWLGIPEFINRWMDKLDSETESLRCLANAVTSLAKDSTNNHNKYVTDHQHILNAVSEVKEEVRDIKRKLE</sequence>
<reference evidence="2" key="1">
    <citation type="journal article" date="2020" name="Toxins">
        <title>Phylogenomic Analysis of Secondary Metabolism in the Toxic Cyanobacterial Genera Anabaena, Dolichospermum and Aphanizomenon.</title>
        <authorList>
            <person name="Oesterholm J."/>
            <person name="Popin R.V."/>
            <person name="Fewer D.P."/>
            <person name="Sivonen K."/>
        </authorList>
    </citation>
    <scope>NUCLEOTIDE SEQUENCE [LARGE SCALE GENOMIC DNA]</scope>
    <source>
        <strain evidence="2">UHCC 0037</strain>
    </source>
</reference>
<protein>
    <submittedName>
        <fullName evidence="1">Uncharacterized protein</fullName>
    </submittedName>
</protein>
<evidence type="ECO:0000313" key="2">
    <source>
        <dbReference type="Proteomes" id="UP001517388"/>
    </source>
</evidence>